<comment type="caution">
    <text evidence="13">The sequence shown here is derived from an EMBL/GenBank/DDBJ whole genome shotgun (WGS) entry which is preliminary data.</text>
</comment>
<dbReference type="Gene3D" id="3.30.1150.10">
    <property type="match status" value="1"/>
</dbReference>
<keyword evidence="14" id="KW-1185">Reference proteome</keyword>
<dbReference type="HOGENOM" id="CLU_065795_1_0_10"/>
<sequence length="236" mass="26683">MEAKKTNRADLEGKRTTGFLLGLILVLAVLFVAFEYTDNNKPAKQDRQSILDELQNEMDLAPYMDRKDMISTAPSPTSPSVTERIKPVDRPVEGKERLSPDTNPLLIGDGEGLTKDDNVTQALPQIPMDDEKPVNFRIVEQLPEFPGGMVEFMKWLTKNLKYPILAQQQQIEGKVVVSFIVNKDGSIVNIKLEKSIHPLLDREALRVMRMMPKWKPGIENAKPCRTLFAIPVVFKL</sequence>
<dbReference type="GO" id="GO:0015891">
    <property type="term" value="P:siderophore transport"/>
    <property type="evidence" value="ECO:0007669"/>
    <property type="project" value="InterPro"/>
</dbReference>
<dbReference type="NCBIfam" id="TIGR01352">
    <property type="entry name" value="tonB_Cterm"/>
    <property type="match status" value="1"/>
</dbReference>
<evidence type="ECO:0000256" key="9">
    <source>
        <dbReference type="ARBA" id="ARBA00023136"/>
    </source>
</evidence>
<dbReference type="EMBL" id="AEPE02000004">
    <property type="protein sequence ID" value="EFZ37217.1"/>
    <property type="molecule type" value="Genomic_DNA"/>
</dbReference>
<dbReference type="AlphaFoldDB" id="E7RQ24"/>
<feature type="compositionally biased region" description="Basic and acidic residues" evidence="10">
    <location>
        <begin position="89"/>
        <end position="99"/>
    </location>
</feature>
<reference evidence="13" key="1">
    <citation type="submission" date="2011-01" db="EMBL/GenBank/DDBJ databases">
        <authorList>
            <person name="Muzny D."/>
            <person name="Qin X."/>
            <person name="Buhay C."/>
            <person name="Dugan-Rocha S."/>
            <person name="Ding Y."/>
            <person name="Chen G."/>
            <person name="Hawes A."/>
            <person name="Holder M."/>
            <person name="Jhangiani S."/>
            <person name="Johnson A."/>
            <person name="Khan Z."/>
            <person name="Li Z."/>
            <person name="Liu W."/>
            <person name="Liu X."/>
            <person name="Perez L."/>
            <person name="Shen H."/>
            <person name="Wang Q."/>
            <person name="Watt J."/>
            <person name="Xi L."/>
            <person name="Xin Y."/>
            <person name="Zhou J."/>
            <person name="Deng J."/>
            <person name="Jiang H."/>
            <person name="Liu Y."/>
            <person name="Qu J."/>
            <person name="Song X.-Z."/>
            <person name="Zhang L."/>
            <person name="Villasana D."/>
            <person name="Johnson A."/>
            <person name="Liu J."/>
            <person name="Liyanage D."/>
            <person name="Lorensuhewa L."/>
            <person name="Robinson T."/>
            <person name="Song A."/>
            <person name="Song B.-B."/>
            <person name="Dinh H."/>
            <person name="Thornton R."/>
            <person name="Coyle M."/>
            <person name="Francisco L."/>
            <person name="Jackson L."/>
            <person name="Javaid M."/>
            <person name="Korchina V."/>
            <person name="Kovar C."/>
            <person name="Mata R."/>
            <person name="Mathew T."/>
            <person name="Ngo R."/>
            <person name="Nguyen L."/>
            <person name="Nguyen N."/>
            <person name="Okwuonu G."/>
            <person name="Ongeri F."/>
            <person name="Pham C."/>
            <person name="Simmons D."/>
            <person name="Wilczek-Boney K."/>
            <person name="Hale W."/>
            <person name="Jakkamsetti A."/>
            <person name="Pham P."/>
            <person name="Ruth R."/>
            <person name="San Lucas F."/>
            <person name="Warren J."/>
            <person name="Zhang J."/>
            <person name="Zhao Z."/>
            <person name="Zhou C."/>
            <person name="Zhu D."/>
            <person name="Lee S."/>
            <person name="Bess C."/>
            <person name="Blankenburg K."/>
            <person name="Forbes L."/>
            <person name="Fu Q."/>
            <person name="Gubbala S."/>
            <person name="Hirani K."/>
            <person name="Jayaseelan J.C."/>
            <person name="Lara F."/>
            <person name="Munidasa M."/>
            <person name="Palculict T."/>
            <person name="Patil S."/>
            <person name="Pu L.-L."/>
            <person name="Saada N."/>
            <person name="Tang L."/>
            <person name="Weissenberger G."/>
            <person name="Zhu Y."/>
            <person name="Hemphill L."/>
            <person name="Shang Y."/>
            <person name="Youmans B."/>
            <person name="Ayvaz T."/>
            <person name="Ross M."/>
            <person name="Santibanez J."/>
            <person name="Aqrawi P."/>
            <person name="Gross S."/>
            <person name="Joshi V."/>
            <person name="Fowler G."/>
            <person name="Nazareth L."/>
            <person name="Reid J."/>
            <person name="Worley K."/>
            <person name="Petrosino J."/>
            <person name="Highlander S."/>
            <person name="Gibbs R."/>
        </authorList>
    </citation>
    <scope>NUCLEOTIDE SEQUENCE [LARGE SCALE GENOMIC DNA]</scope>
    <source>
        <strain evidence="13">ATCC 33269</strain>
    </source>
</reference>
<keyword evidence="13" id="KW-0675">Receptor</keyword>
<evidence type="ECO:0000256" key="8">
    <source>
        <dbReference type="ARBA" id="ARBA00022989"/>
    </source>
</evidence>
<name>E7RQ24_9BACT</name>
<evidence type="ECO:0000256" key="1">
    <source>
        <dbReference type="ARBA" id="ARBA00004383"/>
    </source>
</evidence>
<dbReference type="PRINTS" id="PR01374">
    <property type="entry name" value="TONBPROTEIN"/>
</dbReference>
<evidence type="ECO:0000256" key="6">
    <source>
        <dbReference type="ARBA" id="ARBA00022692"/>
    </source>
</evidence>
<gene>
    <name evidence="13" type="ORF">HMPREF0663_11275</name>
</gene>
<evidence type="ECO:0000256" key="11">
    <source>
        <dbReference type="SAM" id="Phobius"/>
    </source>
</evidence>
<evidence type="ECO:0000313" key="14">
    <source>
        <dbReference type="Proteomes" id="UP000005580"/>
    </source>
</evidence>
<evidence type="ECO:0000313" key="13">
    <source>
        <dbReference type="EMBL" id="EFZ37217.1"/>
    </source>
</evidence>
<evidence type="ECO:0000259" key="12">
    <source>
        <dbReference type="PROSITE" id="PS52015"/>
    </source>
</evidence>
<dbReference type="Proteomes" id="UP000005580">
    <property type="component" value="Unassembled WGS sequence"/>
</dbReference>
<evidence type="ECO:0000256" key="3">
    <source>
        <dbReference type="ARBA" id="ARBA00022448"/>
    </source>
</evidence>
<dbReference type="PANTHER" id="PTHR33446:SF2">
    <property type="entry name" value="PROTEIN TONB"/>
    <property type="match status" value="1"/>
</dbReference>
<dbReference type="RefSeq" id="WP_004368558.1">
    <property type="nucleotide sequence ID" value="NZ_GL833118.1"/>
</dbReference>
<keyword evidence="8 11" id="KW-1133">Transmembrane helix</keyword>
<protein>
    <submittedName>
        <fullName evidence="13">TonB-dependent receptor</fullName>
    </submittedName>
</protein>
<keyword evidence="9 11" id="KW-0472">Membrane</keyword>
<dbReference type="STRING" id="28134.SAMN05444288_1602"/>
<comment type="similarity">
    <text evidence="2">Belongs to the TonB family.</text>
</comment>
<evidence type="ECO:0000256" key="2">
    <source>
        <dbReference type="ARBA" id="ARBA00006555"/>
    </source>
</evidence>
<keyword evidence="3" id="KW-0813">Transport</keyword>
<dbReference type="PROSITE" id="PS52015">
    <property type="entry name" value="TONB_CTD"/>
    <property type="match status" value="1"/>
</dbReference>
<dbReference type="PANTHER" id="PTHR33446">
    <property type="entry name" value="PROTEIN TONB-RELATED"/>
    <property type="match status" value="1"/>
</dbReference>
<dbReference type="GO" id="GO:0055085">
    <property type="term" value="P:transmembrane transport"/>
    <property type="evidence" value="ECO:0007669"/>
    <property type="project" value="InterPro"/>
</dbReference>
<comment type="subcellular location">
    <subcellularLocation>
        <location evidence="1">Cell inner membrane</location>
        <topology evidence="1">Single-pass membrane protein</topology>
        <orientation evidence="1">Periplasmic side</orientation>
    </subcellularLocation>
</comment>
<keyword evidence="6 11" id="KW-0812">Transmembrane</keyword>
<dbReference type="InterPro" id="IPR051045">
    <property type="entry name" value="TonB-dependent_transducer"/>
</dbReference>
<dbReference type="InterPro" id="IPR006260">
    <property type="entry name" value="TonB/TolA_C"/>
</dbReference>
<dbReference type="GO" id="GO:0098797">
    <property type="term" value="C:plasma membrane protein complex"/>
    <property type="evidence" value="ECO:0007669"/>
    <property type="project" value="TreeGrafter"/>
</dbReference>
<evidence type="ECO:0000256" key="10">
    <source>
        <dbReference type="SAM" id="MobiDB-lite"/>
    </source>
</evidence>
<feature type="region of interest" description="Disordered" evidence="10">
    <location>
        <begin position="89"/>
        <end position="113"/>
    </location>
</feature>
<dbReference type="InterPro" id="IPR037682">
    <property type="entry name" value="TonB_C"/>
</dbReference>
<dbReference type="InterPro" id="IPR003538">
    <property type="entry name" value="TonB"/>
</dbReference>
<dbReference type="Pfam" id="PF03544">
    <property type="entry name" value="TonB_C"/>
    <property type="match status" value="1"/>
</dbReference>
<keyword evidence="4" id="KW-1003">Cell membrane</keyword>
<dbReference type="GO" id="GO:0015031">
    <property type="term" value="P:protein transport"/>
    <property type="evidence" value="ECO:0007669"/>
    <property type="project" value="UniProtKB-KW"/>
</dbReference>
<evidence type="ECO:0000256" key="4">
    <source>
        <dbReference type="ARBA" id="ARBA00022475"/>
    </source>
</evidence>
<evidence type="ECO:0000256" key="5">
    <source>
        <dbReference type="ARBA" id="ARBA00022519"/>
    </source>
</evidence>
<evidence type="ECO:0000256" key="7">
    <source>
        <dbReference type="ARBA" id="ARBA00022927"/>
    </source>
</evidence>
<organism evidence="13 14">
    <name type="scientific">Hoylesella oralis ATCC 33269</name>
    <dbReference type="NCBI Taxonomy" id="873533"/>
    <lineage>
        <taxon>Bacteria</taxon>
        <taxon>Pseudomonadati</taxon>
        <taxon>Bacteroidota</taxon>
        <taxon>Bacteroidia</taxon>
        <taxon>Bacteroidales</taxon>
        <taxon>Prevotellaceae</taxon>
        <taxon>Hoylesella</taxon>
    </lineage>
</organism>
<dbReference type="GO" id="GO:0031992">
    <property type="term" value="F:energy transducer activity"/>
    <property type="evidence" value="ECO:0007669"/>
    <property type="project" value="InterPro"/>
</dbReference>
<proteinExistence type="inferred from homology"/>
<dbReference type="GO" id="GO:0030288">
    <property type="term" value="C:outer membrane-bounded periplasmic space"/>
    <property type="evidence" value="ECO:0007669"/>
    <property type="project" value="InterPro"/>
</dbReference>
<dbReference type="FunFam" id="3.30.1150.10:FF:000002">
    <property type="entry name" value="Energy transducer TonB"/>
    <property type="match status" value="1"/>
</dbReference>
<feature type="domain" description="TonB C-terminal" evidence="12">
    <location>
        <begin position="147"/>
        <end position="236"/>
    </location>
</feature>
<dbReference type="eggNOG" id="COG0810">
    <property type="taxonomic scope" value="Bacteria"/>
</dbReference>
<keyword evidence="7" id="KW-0653">Protein transport</keyword>
<accession>E7RQ24</accession>
<dbReference type="SUPFAM" id="SSF74653">
    <property type="entry name" value="TolA/TonB C-terminal domain"/>
    <property type="match status" value="1"/>
</dbReference>
<keyword evidence="5" id="KW-0997">Cell inner membrane</keyword>
<feature type="transmembrane region" description="Helical" evidence="11">
    <location>
        <begin position="18"/>
        <end position="37"/>
    </location>
</feature>